<dbReference type="SUPFAM" id="SSF56235">
    <property type="entry name" value="N-terminal nucleophile aminohydrolases (Ntn hydrolases)"/>
    <property type="match status" value="1"/>
</dbReference>
<evidence type="ECO:0000313" key="5">
    <source>
        <dbReference type="EMBL" id="JAP94190.1"/>
    </source>
</evidence>
<dbReference type="AlphaFoldDB" id="A0A146KBI9"/>
<dbReference type="PANTHER" id="PTHR11599">
    <property type="entry name" value="PROTEASOME SUBUNIT ALPHA/BETA"/>
    <property type="match status" value="1"/>
</dbReference>
<dbReference type="InterPro" id="IPR000426">
    <property type="entry name" value="Proteasome_asu_N"/>
</dbReference>
<dbReference type="SMART" id="SM00948">
    <property type="entry name" value="Proteasome_A_N"/>
    <property type="match status" value="1"/>
</dbReference>
<gene>
    <name evidence="5" type="ORF">TPC1_13257</name>
</gene>
<dbReference type="InterPro" id="IPR001353">
    <property type="entry name" value="Proteasome_sua/b"/>
</dbReference>
<evidence type="ECO:0000256" key="1">
    <source>
        <dbReference type="ARBA" id="ARBA00022942"/>
    </source>
</evidence>
<protein>
    <submittedName>
        <fullName evidence="5">20S proteasome alpha subunit 3</fullName>
    </submittedName>
</protein>
<organism evidence="5">
    <name type="scientific">Trepomonas sp. PC1</name>
    <dbReference type="NCBI Taxonomy" id="1076344"/>
    <lineage>
        <taxon>Eukaryota</taxon>
        <taxon>Metamonada</taxon>
        <taxon>Diplomonadida</taxon>
        <taxon>Hexamitidae</taxon>
        <taxon>Hexamitinae</taxon>
        <taxon>Trepomonas</taxon>
    </lineage>
</organism>
<dbReference type="InterPro" id="IPR023332">
    <property type="entry name" value="Proteasome_alpha-type"/>
</dbReference>
<dbReference type="InterPro" id="IPR029055">
    <property type="entry name" value="Ntn_hydrolases_N"/>
</dbReference>
<dbReference type="GO" id="GO:0006511">
    <property type="term" value="P:ubiquitin-dependent protein catabolic process"/>
    <property type="evidence" value="ECO:0007669"/>
    <property type="project" value="InterPro"/>
</dbReference>
<evidence type="ECO:0000256" key="3">
    <source>
        <dbReference type="SAM" id="MobiDB-lite"/>
    </source>
</evidence>
<dbReference type="InterPro" id="IPR050115">
    <property type="entry name" value="Proteasome_alpha"/>
</dbReference>
<feature type="domain" description="Proteasome alpha-type subunits" evidence="4">
    <location>
        <begin position="3"/>
        <end position="25"/>
    </location>
</feature>
<sequence>SRYDSRTTVFTDEGRLLQVEYAMKAVSQAPPVLGIVAKDAIVIGAQKKIPKLFEQERSGKIQLLDKHICAAVCGIISDSNYLVDLARHSCQEYLQVYDEPIGVEKLVSDLADTKHQMTQYGGLRPYGVSMLIAGFDTQYKLFMTDPSGNFSQWTATSIGKASADINSRLKTFIRNLNEEVSLKDAKEFAIRSLAKAVDKIDYNADNIEVVIIRFVDGQAQIEYLESQEINTMCENIKQEGDDVFGQSDEEKSSDDDDE</sequence>
<reference evidence="5" key="1">
    <citation type="submission" date="2015-07" db="EMBL/GenBank/DDBJ databases">
        <title>Adaptation to a free-living lifestyle via gene acquisitions in the diplomonad Trepomonas sp. PC1.</title>
        <authorList>
            <person name="Xu F."/>
            <person name="Jerlstrom-Hultqvist J."/>
            <person name="Kolisko M."/>
            <person name="Simpson A.G.B."/>
            <person name="Roger A.J."/>
            <person name="Svard S.G."/>
            <person name="Andersson J.O."/>
        </authorList>
    </citation>
    <scope>NUCLEOTIDE SEQUENCE</scope>
    <source>
        <strain evidence="5">PC1</strain>
    </source>
</reference>
<feature type="region of interest" description="Disordered" evidence="3">
    <location>
        <begin position="238"/>
        <end position="258"/>
    </location>
</feature>
<name>A0A146KBI9_9EUKA</name>
<dbReference type="PROSITE" id="PS51475">
    <property type="entry name" value="PROTEASOME_ALPHA_2"/>
    <property type="match status" value="1"/>
</dbReference>
<keyword evidence="1 2" id="KW-0647">Proteasome</keyword>
<accession>A0A146KBI9</accession>
<feature type="non-terminal residue" evidence="5">
    <location>
        <position position="1"/>
    </location>
</feature>
<proteinExistence type="inferred from homology"/>
<dbReference type="Gene3D" id="3.60.20.10">
    <property type="entry name" value="Glutamine Phosphoribosylpyrophosphate, subunit 1, domain 1"/>
    <property type="match status" value="1"/>
</dbReference>
<evidence type="ECO:0000256" key="2">
    <source>
        <dbReference type="PROSITE-ProRule" id="PRU00808"/>
    </source>
</evidence>
<comment type="similarity">
    <text evidence="2">Belongs to the peptidase T1A family.</text>
</comment>
<dbReference type="Pfam" id="PF10584">
    <property type="entry name" value="Proteasome_A_N"/>
    <property type="match status" value="1"/>
</dbReference>
<dbReference type="Pfam" id="PF00227">
    <property type="entry name" value="Proteasome"/>
    <property type="match status" value="1"/>
</dbReference>
<evidence type="ECO:0000259" key="4">
    <source>
        <dbReference type="SMART" id="SM00948"/>
    </source>
</evidence>
<dbReference type="EMBL" id="GDID01002416">
    <property type="protein sequence ID" value="JAP94190.1"/>
    <property type="molecule type" value="Transcribed_RNA"/>
</dbReference>
<dbReference type="GO" id="GO:0019773">
    <property type="term" value="C:proteasome core complex, alpha-subunit complex"/>
    <property type="evidence" value="ECO:0007669"/>
    <property type="project" value="UniProtKB-UniRule"/>
</dbReference>